<proteinExistence type="predicted"/>
<evidence type="ECO:0000256" key="1">
    <source>
        <dbReference type="SAM" id="Phobius"/>
    </source>
</evidence>
<feature type="transmembrane region" description="Helical" evidence="1">
    <location>
        <begin position="6"/>
        <end position="23"/>
    </location>
</feature>
<dbReference type="EMBL" id="JAWDIU010000007">
    <property type="protein sequence ID" value="MDU0328305.1"/>
    <property type="molecule type" value="Genomic_DNA"/>
</dbReference>
<keyword evidence="1" id="KW-0812">Transmembrane</keyword>
<accession>A0ABU3RZI9</accession>
<dbReference type="RefSeq" id="WP_316001966.1">
    <property type="nucleotide sequence ID" value="NZ_JAWDIU010000007.1"/>
</dbReference>
<evidence type="ECO:0000313" key="3">
    <source>
        <dbReference type="Proteomes" id="UP001256673"/>
    </source>
</evidence>
<evidence type="ECO:0000313" key="2">
    <source>
        <dbReference type="EMBL" id="MDU0328305.1"/>
    </source>
</evidence>
<name>A0ABU3RZI9_9MICO</name>
<organism evidence="2 3">
    <name type="scientific">Microbacterium algihabitans</name>
    <dbReference type="NCBI Taxonomy" id="3075992"/>
    <lineage>
        <taxon>Bacteria</taxon>
        <taxon>Bacillati</taxon>
        <taxon>Actinomycetota</taxon>
        <taxon>Actinomycetes</taxon>
        <taxon>Micrococcales</taxon>
        <taxon>Microbacteriaceae</taxon>
        <taxon>Microbacterium</taxon>
    </lineage>
</organism>
<dbReference type="Proteomes" id="UP001256673">
    <property type="component" value="Unassembled WGS sequence"/>
</dbReference>
<dbReference type="InterPro" id="IPR025962">
    <property type="entry name" value="SdpI/YhfL"/>
</dbReference>
<feature type="transmembrane region" description="Helical" evidence="1">
    <location>
        <begin position="80"/>
        <end position="102"/>
    </location>
</feature>
<sequence length="206" mass="20667">MLVDAGIIVVAAFASVLLLWLCGRDVVPRNRVVGIRLPALLASDAAWRAGHSAAVGPAGAGALVGALVLAVSALGRSDSVLEPILVVIVMIGALGWAAVVAVRAARHAPSGPEREVVDHTGDARPLASVVVFVGDDIGRVSGSIGLGSLTVLTGSFALMWITAVTAAETPSTSVFLLVPVGLLIGSLVFVLATIRPPGASATTSSE</sequence>
<feature type="transmembrane region" description="Helical" evidence="1">
    <location>
        <begin position="146"/>
        <end position="167"/>
    </location>
</feature>
<keyword evidence="1" id="KW-1133">Transmembrane helix</keyword>
<feature type="transmembrane region" description="Helical" evidence="1">
    <location>
        <begin position="173"/>
        <end position="194"/>
    </location>
</feature>
<reference evidence="2 3" key="1">
    <citation type="submission" date="2023-09" db="EMBL/GenBank/DDBJ databases">
        <title>Microbacterium fusihabitans sp. nov., Microbacterium phycihabitans sp. nov., and Microbacterium cervinum sp. nov., isolated from dried seaweeds of beach.</title>
        <authorList>
            <person name="Lee S.D."/>
        </authorList>
    </citation>
    <scope>NUCLEOTIDE SEQUENCE [LARGE SCALE GENOMIC DNA]</scope>
    <source>
        <strain evidence="2 3">KSW2-21</strain>
    </source>
</reference>
<protein>
    <submittedName>
        <fullName evidence="2">SdpI family protein</fullName>
    </submittedName>
</protein>
<feature type="transmembrane region" description="Helical" evidence="1">
    <location>
        <begin position="53"/>
        <end position="74"/>
    </location>
</feature>
<keyword evidence="1" id="KW-0472">Membrane</keyword>
<gene>
    <name evidence="2" type="ORF">RWH43_16220</name>
</gene>
<comment type="caution">
    <text evidence="2">The sequence shown here is derived from an EMBL/GenBank/DDBJ whole genome shotgun (WGS) entry which is preliminary data.</text>
</comment>
<keyword evidence="3" id="KW-1185">Reference proteome</keyword>
<dbReference type="Pfam" id="PF13630">
    <property type="entry name" value="SdpI"/>
    <property type="match status" value="1"/>
</dbReference>